<feature type="compositionally biased region" description="Low complexity" evidence="1">
    <location>
        <begin position="138"/>
        <end position="161"/>
    </location>
</feature>
<feature type="non-terminal residue" evidence="2">
    <location>
        <position position="260"/>
    </location>
</feature>
<dbReference type="AlphaFoldDB" id="A0A6J4N094"/>
<proteinExistence type="predicted"/>
<gene>
    <name evidence="2" type="ORF">AVDCRST_MAG21-776</name>
</gene>
<organism evidence="2">
    <name type="scientific">uncultured Nocardioidaceae bacterium</name>
    <dbReference type="NCBI Taxonomy" id="253824"/>
    <lineage>
        <taxon>Bacteria</taxon>
        <taxon>Bacillati</taxon>
        <taxon>Actinomycetota</taxon>
        <taxon>Actinomycetes</taxon>
        <taxon>Propionibacteriales</taxon>
        <taxon>Nocardioidaceae</taxon>
        <taxon>environmental samples</taxon>
    </lineage>
</organism>
<feature type="non-terminal residue" evidence="2">
    <location>
        <position position="1"/>
    </location>
</feature>
<sequence>DARPARPVSPPRVSLPGDDGPRPGADGGAAPAAQRGAAGPRAGHPPAGAHRRPGGGGPGRAGARSSHRRADSRRPGPGGAVHILHLGCDRDGVRAPVRSAQAPGGVAAHPHRPARGQGGGGPAGADPAAEPAVRRGVRPGLGPLRRPAGTARRRAAGAAGDRGLRCPRPADGGHAARRGNPRRCQPGVPAAGGWRRDPGASRQLSPGGSATAAAAADGSLRRRAAAGVQRCRSRRPTGRRPDGLGVGCRSGDGSYLPVGV</sequence>
<feature type="region of interest" description="Disordered" evidence="1">
    <location>
        <begin position="1"/>
        <end position="260"/>
    </location>
</feature>
<evidence type="ECO:0000256" key="1">
    <source>
        <dbReference type="SAM" id="MobiDB-lite"/>
    </source>
</evidence>
<accession>A0A6J4N094</accession>
<evidence type="ECO:0000313" key="2">
    <source>
        <dbReference type="EMBL" id="CAA9371066.1"/>
    </source>
</evidence>
<dbReference type="EMBL" id="CADCUL010000088">
    <property type="protein sequence ID" value="CAA9371066.1"/>
    <property type="molecule type" value="Genomic_DNA"/>
</dbReference>
<reference evidence="2" key="1">
    <citation type="submission" date="2020-02" db="EMBL/GenBank/DDBJ databases">
        <authorList>
            <person name="Meier V. D."/>
        </authorList>
    </citation>
    <scope>NUCLEOTIDE SEQUENCE</scope>
    <source>
        <strain evidence="2">AVDCRST_MAG21</strain>
    </source>
</reference>
<name>A0A6J4N094_9ACTN</name>
<feature type="compositionally biased region" description="Low complexity" evidence="1">
    <location>
        <begin position="205"/>
        <end position="218"/>
    </location>
</feature>
<feature type="compositionally biased region" description="Low complexity" evidence="1">
    <location>
        <begin position="11"/>
        <end position="48"/>
    </location>
</feature>
<protein>
    <submittedName>
        <fullName evidence="2">Efflux ABC transporter, permease protein</fullName>
    </submittedName>
</protein>